<name>A0ABQ9Z1Q3_9CRUS</name>
<dbReference type="EMBL" id="JAOYFB010000002">
    <property type="protein sequence ID" value="KAK4006776.1"/>
    <property type="molecule type" value="Genomic_DNA"/>
</dbReference>
<comment type="caution">
    <text evidence="1">The sequence shown here is derived from an EMBL/GenBank/DDBJ whole genome shotgun (WGS) entry which is preliminary data.</text>
</comment>
<sequence length="109" mass="12391">MRILVRGAENTKIVSIGPILLYNIKLVGRNSINSIFITTTKAELPFDQEIAIDDLDLHPTPIWDRRIQIDRVCCITQTIVRHVYIMTVELHTHNYTCNVGGDSILAVFD</sequence>
<evidence type="ECO:0000313" key="1">
    <source>
        <dbReference type="EMBL" id="KAK4006776.1"/>
    </source>
</evidence>
<proteinExistence type="predicted"/>
<reference evidence="1 2" key="1">
    <citation type="journal article" date="2023" name="Nucleic Acids Res.">
        <title>The hologenome of Daphnia magna reveals possible DNA methylation and microbiome-mediated evolution of the host genome.</title>
        <authorList>
            <person name="Chaturvedi A."/>
            <person name="Li X."/>
            <person name="Dhandapani V."/>
            <person name="Marshall H."/>
            <person name="Kissane S."/>
            <person name="Cuenca-Cambronero M."/>
            <person name="Asole G."/>
            <person name="Calvet F."/>
            <person name="Ruiz-Romero M."/>
            <person name="Marangio P."/>
            <person name="Guigo R."/>
            <person name="Rago D."/>
            <person name="Mirbahai L."/>
            <person name="Eastwood N."/>
            <person name="Colbourne J.K."/>
            <person name="Zhou J."/>
            <person name="Mallon E."/>
            <person name="Orsini L."/>
        </authorList>
    </citation>
    <scope>NUCLEOTIDE SEQUENCE [LARGE SCALE GENOMIC DNA]</scope>
    <source>
        <strain evidence="1">LRV0_1</strain>
    </source>
</reference>
<organism evidence="1 2">
    <name type="scientific">Daphnia magna</name>
    <dbReference type="NCBI Taxonomy" id="35525"/>
    <lineage>
        <taxon>Eukaryota</taxon>
        <taxon>Metazoa</taxon>
        <taxon>Ecdysozoa</taxon>
        <taxon>Arthropoda</taxon>
        <taxon>Crustacea</taxon>
        <taxon>Branchiopoda</taxon>
        <taxon>Diplostraca</taxon>
        <taxon>Cladocera</taxon>
        <taxon>Anomopoda</taxon>
        <taxon>Daphniidae</taxon>
        <taxon>Daphnia</taxon>
    </lineage>
</organism>
<accession>A0ABQ9Z1Q3</accession>
<gene>
    <name evidence="1" type="ORF">OUZ56_011934</name>
</gene>
<protein>
    <submittedName>
        <fullName evidence="1">Uncharacterized protein</fullName>
    </submittedName>
</protein>
<keyword evidence="2" id="KW-1185">Reference proteome</keyword>
<evidence type="ECO:0000313" key="2">
    <source>
        <dbReference type="Proteomes" id="UP001234178"/>
    </source>
</evidence>
<dbReference type="Proteomes" id="UP001234178">
    <property type="component" value="Unassembled WGS sequence"/>
</dbReference>